<gene>
    <name evidence="2" type="ORF">S01H1_80445</name>
</gene>
<feature type="non-terminal residue" evidence="2">
    <location>
        <position position="1"/>
    </location>
</feature>
<name>X0XWK1_9ZZZZ</name>
<reference evidence="2" key="1">
    <citation type="journal article" date="2014" name="Front. Microbiol.">
        <title>High frequency of phylogenetically diverse reductive dehalogenase-homologous genes in deep subseafloor sedimentary metagenomes.</title>
        <authorList>
            <person name="Kawai M."/>
            <person name="Futagami T."/>
            <person name="Toyoda A."/>
            <person name="Takaki Y."/>
            <person name="Nishi S."/>
            <person name="Hori S."/>
            <person name="Arai W."/>
            <person name="Tsubouchi T."/>
            <person name="Morono Y."/>
            <person name="Uchiyama I."/>
            <person name="Ito T."/>
            <person name="Fujiyama A."/>
            <person name="Inagaki F."/>
            <person name="Takami H."/>
        </authorList>
    </citation>
    <scope>NUCLEOTIDE SEQUENCE</scope>
    <source>
        <strain evidence="2">Expedition CK06-06</strain>
    </source>
</reference>
<keyword evidence="1" id="KW-0812">Transmembrane</keyword>
<feature type="transmembrane region" description="Helical" evidence="1">
    <location>
        <begin position="24"/>
        <end position="46"/>
    </location>
</feature>
<keyword evidence="1" id="KW-1133">Transmembrane helix</keyword>
<accession>X0XWK1</accession>
<proteinExistence type="predicted"/>
<protein>
    <submittedName>
        <fullName evidence="2">Uncharacterized protein</fullName>
    </submittedName>
</protein>
<organism evidence="2">
    <name type="scientific">marine sediment metagenome</name>
    <dbReference type="NCBI Taxonomy" id="412755"/>
    <lineage>
        <taxon>unclassified sequences</taxon>
        <taxon>metagenomes</taxon>
        <taxon>ecological metagenomes</taxon>
    </lineage>
</organism>
<evidence type="ECO:0000313" key="2">
    <source>
        <dbReference type="EMBL" id="GAG47749.1"/>
    </source>
</evidence>
<dbReference type="AlphaFoldDB" id="X0XWK1"/>
<sequence>IPLITAVITYFVIYYQTRNYGSKMMFIGLILIIVSAINGSVGDIIAGDLGRYLDPFSYVFILIGLFMIYTGFKEK</sequence>
<evidence type="ECO:0000256" key="1">
    <source>
        <dbReference type="SAM" id="Phobius"/>
    </source>
</evidence>
<feature type="transmembrane region" description="Helical" evidence="1">
    <location>
        <begin position="52"/>
        <end position="72"/>
    </location>
</feature>
<comment type="caution">
    <text evidence="2">The sequence shown here is derived from an EMBL/GenBank/DDBJ whole genome shotgun (WGS) entry which is preliminary data.</text>
</comment>
<keyword evidence="1" id="KW-0472">Membrane</keyword>
<dbReference type="EMBL" id="BARS01054324">
    <property type="protein sequence ID" value="GAG47749.1"/>
    <property type="molecule type" value="Genomic_DNA"/>
</dbReference>